<keyword evidence="3" id="KW-0012">Acyltransferase</keyword>
<proteinExistence type="predicted"/>
<dbReference type="STRING" id="1646377.BS640_19120"/>
<evidence type="ECO:0000313" key="6">
    <source>
        <dbReference type="EMBL" id="ORJ23873.1"/>
    </source>
</evidence>
<dbReference type="Gene3D" id="3.30.70.3290">
    <property type="match status" value="1"/>
</dbReference>
<sequence length="623" mass="67731">MSSSIWVFPGQGSQHKGMGEALFARFPDLVNEADEVLGYSIRELCLEDLNGVLGETEFTQPALFVVSALCLLAQREDGLAAPQCYAGHSLGEFAALFAAGAFDFATGVALVKERGRLMSTAPRGAMAAVVGLTQARVAELIAGSAFNGIDIANVNCAQQIVISGLYDDIVACETLFTQAGARYVKLNVSAAFHSRYMRDIEQQFKQFAQSFTFNPLNARVISNYTALDYPQTDYLSLLTRQISHPVRWYESISRLLAQGEVSQQEIGPGQVLTSLFAKIKAQPMTLSAEPKGLNAASAAKPRVVFMYGGQGAQYYGMGAELYRRNAAFRSQMDQCDALYRQHTGHSLLEPLYDETRRHLPLTDVVLSNAALLSVGVSLTRVLGAEGVEPGAVVGYSLGECISAVVAGVLTLDDAMKLLVNQARLLSEKTAGGGMMSVLAPVDHFHAHSALYQHTELASINFQKNFVVSGELQRLAALKEQLTQQQIISMLLPVEQPFHSAGIAAIEQDFRALVGTLAIQTSSLPVYSAMSGTSVARWDDEYFWRVLRDRVDFFSLMKVLSENSDAFFVDLSPSGTLSTFLKYGFPTLIQHGTAINQFGRNVESVSNLLNELKKHSEQAVTEGA</sequence>
<dbReference type="GO" id="GO:0006633">
    <property type="term" value="P:fatty acid biosynthetic process"/>
    <property type="evidence" value="ECO:0007669"/>
    <property type="project" value="TreeGrafter"/>
</dbReference>
<evidence type="ECO:0000256" key="4">
    <source>
        <dbReference type="ARBA" id="ARBA00048462"/>
    </source>
</evidence>
<dbReference type="PANTHER" id="PTHR42681:SF1">
    <property type="entry name" value="MALONYL-COA-ACYL CARRIER PROTEIN TRANSACYLASE, MITOCHONDRIAL"/>
    <property type="match status" value="1"/>
</dbReference>
<feature type="domain" description="Malonyl-CoA:ACP transacylase (MAT)" evidence="5">
    <location>
        <begin position="306"/>
        <end position="591"/>
    </location>
</feature>
<reference evidence="6 7" key="1">
    <citation type="journal article" date="2017" name="Int. J. Syst. Evol. Microbiol.">
        <title>Rouxiella badensis sp. nov. and Rouxiella silvae sp. nov. isolated from peat bog soil in Germany and emendation of the genus description.</title>
        <authorList>
            <person name="Le Fleche-Mateos A."/>
            <person name="Kugler J.H."/>
            <person name="Hansen S.H."/>
            <person name="Syldatk C."/>
            <person name="Hausmann R."/>
            <person name="Lomprez F."/>
            <person name="Vandenbogaert M."/>
            <person name="Manuguerra J.C."/>
            <person name="Grimont P.A."/>
        </authorList>
    </citation>
    <scope>NUCLEOTIDE SEQUENCE [LARGE SCALE GENOMIC DNA]</scope>
    <source>
        <strain evidence="6 7">DSM 100043</strain>
    </source>
</reference>
<dbReference type="InterPro" id="IPR050858">
    <property type="entry name" value="Mal-CoA-ACP_Trans/PKS_FabD"/>
</dbReference>
<accession>A0A1X0WAW5</accession>
<dbReference type="RefSeq" id="WP_084913151.1">
    <property type="nucleotide sequence ID" value="NZ_MRWE01000040.1"/>
</dbReference>
<dbReference type="Pfam" id="PF00698">
    <property type="entry name" value="Acyl_transf_1"/>
    <property type="match status" value="2"/>
</dbReference>
<dbReference type="EC" id="2.3.1.39" evidence="1"/>
<dbReference type="GO" id="GO:0004314">
    <property type="term" value="F:[acyl-carrier-protein] S-malonyltransferase activity"/>
    <property type="evidence" value="ECO:0007669"/>
    <property type="project" value="UniProtKB-EC"/>
</dbReference>
<keyword evidence="7" id="KW-1185">Reference proteome</keyword>
<name>A0A1X0WAW5_9GAMM</name>
<protein>
    <recommendedName>
        <fullName evidence="1">[acyl-carrier-protein] S-malonyltransferase</fullName>
        <ecNumber evidence="1">2.3.1.39</ecNumber>
    </recommendedName>
</protein>
<dbReference type="InterPro" id="IPR014043">
    <property type="entry name" value="Acyl_transferase_dom"/>
</dbReference>
<dbReference type="Gene3D" id="3.40.366.10">
    <property type="entry name" value="Malonyl-Coenzyme A Acyl Carrier Protein, domain 2"/>
    <property type="match status" value="2"/>
</dbReference>
<dbReference type="InterPro" id="IPR016036">
    <property type="entry name" value="Malonyl_transacylase_ACP-bd"/>
</dbReference>
<evidence type="ECO:0000256" key="3">
    <source>
        <dbReference type="ARBA" id="ARBA00023315"/>
    </source>
</evidence>
<keyword evidence="2 6" id="KW-0808">Transferase</keyword>
<dbReference type="InterPro" id="IPR001227">
    <property type="entry name" value="Ac_transferase_dom_sf"/>
</dbReference>
<dbReference type="SUPFAM" id="SSF52151">
    <property type="entry name" value="FabD/lysophospholipase-like"/>
    <property type="match status" value="2"/>
</dbReference>
<evidence type="ECO:0000256" key="2">
    <source>
        <dbReference type="ARBA" id="ARBA00022679"/>
    </source>
</evidence>
<gene>
    <name evidence="6" type="ORF">BS640_19120</name>
</gene>
<comment type="caution">
    <text evidence="6">The sequence shown here is derived from an EMBL/GenBank/DDBJ whole genome shotgun (WGS) entry which is preliminary data.</text>
</comment>
<dbReference type="InterPro" id="IPR016035">
    <property type="entry name" value="Acyl_Trfase/lysoPLipase"/>
</dbReference>
<dbReference type="SUPFAM" id="SSF55048">
    <property type="entry name" value="Probable ACP-binding domain of malonyl-CoA ACP transacylase"/>
    <property type="match status" value="2"/>
</dbReference>
<comment type="catalytic activity">
    <reaction evidence="4">
        <text>holo-[ACP] + malonyl-CoA = malonyl-[ACP] + CoA</text>
        <dbReference type="Rhea" id="RHEA:41792"/>
        <dbReference type="Rhea" id="RHEA-COMP:9623"/>
        <dbReference type="Rhea" id="RHEA-COMP:9685"/>
        <dbReference type="ChEBI" id="CHEBI:57287"/>
        <dbReference type="ChEBI" id="CHEBI:57384"/>
        <dbReference type="ChEBI" id="CHEBI:64479"/>
        <dbReference type="ChEBI" id="CHEBI:78449"/>
        <dbReference type="EC" id="2.3.1.39"/>
    </reaction>
</comment>
<evidence type="ECO:0000259" key="5">
    <source>
        <dbReference type="SMART" id="SM00827"/>
    </source>
</evidence>
<dbReference type="PANTHER" id="PTHR42681">
    <property type="entry name" value="MALONYL-COA-ACYL CARRIER PROTEIN TRANSACYLASE, MITOCHONDRIAL"/>
    <property type="match status" value="1"/>
</dbReference>
<dbReference type="Proteomes" id="UP000192536">
    <property type="component" value="Unassembled WGS sequence"/>
</dbReference>
<evidence type="ECO:0000313" key="7">
    <source>
        <dbReference type="Proteomes" id="UP000192536"/>
    </source>
</evidence>
<dbReference type="EMBL" id="MRWE01000040">
    <property type="protein sequence ID" value="ORJ23873.1"/>
    <property type="molecule type" value="Genomic_DNA"/>
</dbReference>
<dbReference type="AlphaFoldDB" id="A0A1X0WAW5"/>
<feature type="domain" description="Malonyl-CoA:ACP transacylase (MAT)" evidence="5">
    <location>
        <begin position="7"/>
        <end position="293"/>
    </location>
</feature>
<dbReference type="SMART" id="SM00827">
    <property type="entry name" value="PKS_AT"/>
    <property type="match status" value="2"/>
</dbReference>
<dbReference type="Gene3D" id="3.30.70.250">
    <property type="entry name" value="Malonyl-CoA ACP transacylase, ACP-binding"/>
    <property type="match status" value="1"/>
</dbReference>
<dbReference type="InterPro" id="IPR004410">
    <property type="entry name" value="Malonyl_CoA-ACP_transAc_FabD"/>
</dbReference>
<dbReference type="GO" id="GO:0005829">
    <property type="term" value="C:cytosol"/>
    <property type="evidence" value="ECO:0007669"/>
    <property type="project" value="TreeGrafter"/>
</dbReference>
<dbReference type="NCBIfam" id="TIGR00128">
    <property type="entry name" value="fabD"/>
    <property type="match status" value="1"/>
</dbReference>
<organism evidence="6 7">
    <name type="scientific">Rouxiella badensis</name>
    <dbReference type="NCBI Taxonomy" id="1646377"/>
    <lineage>
        <taxon>Bacteria</taxon>
        <taxon>Pseudomonadati</taxon>
        <taxon>Pseudomonadota</taxon>
        <taxon>Gammaproteobacteria</taxon>
        <taxon>Enterobacterales</taxon>
        <taxon>Yersiniaceae</taxon>
        <taxon>Rouxiella</taxon>
    </lineage>
</organism>
<evidence type="ECO:0000256" key="1">
    <source>
        <dbReference type="ARBA" id="ARBA00013258"/>
    </source>
</evidence>